<protein>
    <submittedName>
        <fullName evidence="2">Lantibiotic dehydratase</fullName>
    </submittedName>
</protein>
<name>A0A172Y192_9FLAO</name>
<dbReference type="KEGG" id="chh:A0O34_21740"/>
<proteinExistence type="predicted"/>
<keyword evidence="3" id="KW-1185">Reference proteome</keyword>
<dbReference type="RefSeq" id="WP_066759317.1">
    <property type="nucleotide sequence ID" value="NZ_CP015199.1"/>
</dbReference>
<dbReference type="NCBIfam" id="TIGR03891">
    <property type="entry name" value="thiopep_ocin"/>
    <property type="match status" value="1"/>
</dbReference>
<organism evidence="2 3">
    <name type="scientific">Chryseobacterium glaciei</name>
    <dbReference type="NCBI Taxonomy" id="1685010"/>
    <lineage>
        <taxon>Bacteria</taxon>
        <taxon>Pseudomonadati</taxon>
        <taxon>Bacteroidota</taxon>
        <taxon>Flavobacteriia</taxon>
        <taxon>Flavobacteriales</taxon>
        <taxon>Weeksellaceae</taxon>
        <taxon>Chryseobacterium group</taxon>
        <taxon>Chryseobacterium</taxon>
    </lineage>
</organism>
<dbReference type="EMBL" id="CP015199">
    <property type="protein sequence ID" value="ANF52984.1"/>
    <property type="molecule type" value="Genomic_DNA"/>
</dbReference>
<evidence type="ECO:0000259" key="1">
    <source>
        <dbReference type="Pfam" id="PF14028"/>
    </source>
</evidence>
<accession>A0A172Y192</accession>
<dbReference type="AlphaFoldDB" id="A0A172Y192"/>
<sequence>MKTIRKFFPGSEWLYLKIYTGVKTSDIILEEIIQPLIENFQCEKYIQKWFFIRYNDPKSHVRIRFELSSIKNYNAVTDQINKALQGYLESGEISNIVFETYNREIERYGENTIEDTETLFHKNSEFTLQCLNYNDEEKLTVSLFYIDEVLNRLNLSVQEKMEWMRDYNASFKNEFNADKKLNSQLDKKFRAFKPIFLDFIGSQEFSDERNMISLHIEECSIVLQNILKLSKNQSLQNFIQSVFHMNINRLFISDQRLFEMIIYDYLYRYYKMKAFLK</sequence>
<dbReference type="STRING" id="1685010.A0O34_21740"/>
<evidence type="ECO:0000313" key="2">
    <source>
        <dbReference type="EMBL" id="ANF52984.1"/>
    </source>
</evidence>
<reference evidence="2 3" key="1">
    <citation type="submission" date="2016-04" db="EMBL/GenBank/DDBJ databases">
        <title>Complete Genome Sequence of Chryseobacterium sp. IHBB 10212.</title>
        <authorList>
            <person name="Pal M."/>
            <person name="Swarnkar M.K."/>
            <person name="Kaushal K."/>
            <person name="Chhibber S."/>
            <person name="Singh A.K."/>
            <person name="Gulati A."/>
        </authorList>
    </citation>
    <scope>NUCLEOTIDE SEQUENCE [LARGE SCALE GENOMIC DNA]</scope>
    <source>
        <strain evidence="2 3">IHBB 10212</strain>
    </source>
</reference>
<dbReference type="InterPro" id="IPR023809">
    <property type="entry name" value="Thiopep_bacteriocin_synth_dom"/>
</dbReference>
<dbReference type="Proteomes" id="UP000077824">
    <property type="component" value="Chromosome"/>
</dbReference>
<evidence type="ECO:0000313" key="3">
    <source>
        <dbReference type="Proteomes" id="UP000077824"/>
    </source>
</evidence>
<dbReference type="OrthoDB" id="1273722at2"/>
<gene>
    <name evidence="2" type="ORF">A0O34_21740</name>
</gene>
<feature type="domain" description="Thiopeptide-type bacteriocin biosynthesis" evidence="1">
    <location>
        <begin position="13"/>
        <end position="270"/>
    </location>
</feature>
<dbReference type="Pfam" id="PF14028">
    <property type="entry name" value="Lant_dehydr_C"/>
    <property type="match status" value="1"/>
</dbReference>